<reference evidence="1" key="1">
    <citation type="submission" date="2014-11" db="EMBL/GenBank/DDBJ databases">
        <authorList>
            <person name="Amaro Gonzalez C."/>
        </authorList>
    </citation>
    <scope>NUCLEOTIDE SEQUENCE</scope>
</reference>
<dbReference type="EMBL" id="GBXM01012854">
    <property type="protein sequence ID" value="JAH95723.1"/>
    <property type="molecule type" value="Transcribed_RNA"/>
</dbReference>
<protein>
    <submittedName>
        <fullName evidence="1">Uncharacterized protein</fullName>
    </submittedName>
</protein>
<evidence type="ECO:0000313" key="1">
    <source>
        <dbReference type="EMBL" id="JAH95723.1"/>
    </source>
</evidence>
<dbReference type="AlphaFoldDB" id="A0A0E9X214"/>
<sequence length="55" mass="6722">MFVQQLTDMTLFMCDVKMYFAYVSFQLLHRTFFPFFKQRDRCETQIVCCFSVDQS</sequence>
<reference evidence="1" key="2">
    <citation type="journal article" date="2015" name="Fish Shellfish Immunol.">
        <title>Early steps in the European eel (Anguilla anguilla)-Vibrio vulnificus interaction in the gills: Role of the RtxA13 toxin.</title>
        <authorList>
            <person name="Callol A."/>
            <person name="Pajuelo D."/>
            <person name="Ebbesson L."/>
            <person name="Teles M."/>
            <person name="MacKenzie S."/>
            <person name="Amaro C."/>
        </authorList>
    </citation>
    <scope>NUCLEOTIDE SEQUENCE</scope>
</reference>
<proteinExistence type="predicted"/>
<accession>A0A0E9X214</accession>
<name>A0A0E9X214_ANGAN</name>
<organism evidence="1">
    <name type="scientific">Anguilla anguilla</name>
    <name type="common">European freshwater eel</name>
    <name type="synonym">Muraena anguilla</name>
    <dbReference type="NCBI Taxonomy" id="7936"/>
    <lineage>
        <taxon>Eukaryota</taxon>
        <taxon>Metazoa</taxon>
        <taxon>Chordata</taxon>
        <taxon>Craniata</taxon>
        <taxon>Vertebrata</taxon>
        <taxon>Euteleostomi</taxon>
        <taxon>Actinopterygii</taxon>
        <taxon>Neopterygii</taxon>
        <taxon>Teleostei</taxon>
        <taxon>Anguilliformes</taxon>
        <taxon>Anguillidae</taxon>
        <taxon>Anguilla</taxon>
    </lineage>
</organism>